<dbReference type="CDD" id="cd00082">
    <property type="entry name" value="HisKA"/>
    <property type="match status" value="1"/>
</dbReference>
<dbReference type="InterPro" id="IPR004358">
    <property type="entry name" value="Sig_transdc_His_kin-like_C"/>
</dbReference>
<dbReference type="InterPro" id="IPR005467">
    <property type="entry name" value="His_kinase_dom"/>
</dbReference>
<dbReference type="GO" id="GO:0005524">
    <property type="term" value="F:ATP binding"/>
    <property type="evidence" value="ECO:0007669"/>
    <property type="project" value="UniProtKB-KW"/>
</dbReference>
<dbReference type="Gene3D" id="1.10.287.130">
    <property type="match status" value="1"/>
</dbReference>
<dbReference type="Gene3D" id="3.30.565.10">
    <property type="entry name" value="Histidine kinase-like ATPase, C-terminal domain"/>
    <property type="match status" value="1"/>
</dbReference>
<evidence type="ECO:0000256" key="10">
    <source>
        <dbReference type="ARBA" id="ARBA00022840"/>
    </source>
</evidence>
<evidence type="ECO:0000313" key="15">
    <source>
        <dbReference type="EMBL" id="EMS81260.1"/>
    </source>
</evidence>
<dbReference type="OrthoDB" id="9773941at2"/>
<dbReference type="EMBL" id="APJX01000001">
    <property type="protein sequence ID" value="EMS81260.1"/>
    <property type="molecule type" value="Genomic_DNA"/>
</dbReference>
<evidence type="ECO:0000313" key="16">
    <source>
        <dbReference type="Proteomes" id="UP000014216"/>
    </source>
</evidence>
<proteinExistence type="predicted"/>
<keyword evidence="9 15" id="KW-0418">Kinase</keyword>
<evidence type="ECO:0000256" key="5">
    <source>
        <dbReference type="ARBA" id="ARBA00022553"/>
    </source>
</evidence>
<dbReference type="InterPro" id="IPR003661">
    <property type="entry name" value="HisK_dim/P_dom"/>
</dbReference>
<evidence type="ECO:0000256" key="9">
    <source>
        <dbReference type="ARBA" id="ARBA00022777"/>
    </source>
</evidence>
<dbReference type="EC" id="2.7.13.3" evidence="3"/>
<name>S0G307_9BACT</name>
<dbReference type="Proteomes" id="UP000014216">
    <property type="component" value="Unassembled WGS sequence"/>
</dbReference>
<dbReference type="SMART" id="SM00387">
    <property type="entry name" value="HATPase_c"/>
    <property type="match status" value="1"/>
</dbReference>
<keyword evidence="5" id="KW-0597">Phosphoprotein</keyword>
<keyword evidence="4" id="KW-1003">Cell membrane</keyword>
<dbReference type="SUPFAM" id="SSF55874">
    <property type="entry name" value="ATPase domain of HSP90 chaperone/DNA topoisomerase II/histidine kinase"/>
    <property type="match status" value="1"/>
</dbReference>
<dbReference type="PROSITE" id="PS50109">
    <property type="entry name" value="HIS_KIN"/>
    <property type="match status" value="1"/>
</dbReference>
<evidence type="ECO:0000256" key="6">
    <source>
        <dbReference type="ARBA" id="ARBA00022679"/>
    </source>
</evidence>
<dbReference type="SMART" id="SM00388">
    <property type="entry name" value="HisKA"/>
    <property type="match status" value="1"/>
</dbReference>
<evidence type="ECO:0000256" key="7">
    <source>
        <dbReference type="ARBA" id="ARBA00022692"/>
    </source>
</evidence>
<evidence type="ECO:0000256" key="1">
    <source>
        <dbReference type="ARBA" id="ARBA00000085"/>
    </source>
</evidence>
<dbReference type="RefSeq" id="WP_006963941.1">
    <property type="nucleotide sequence ID" value="NZ_APJX01000001.1"/>
</dbReference>
<evidence type="ECO:0000256" key="12">
    <source>
        <dbReference type="ARBA" id="ARBA00023012"/>
    </source>
</evidence>
<evidence type="ECO:0000256" key="4">
    <source>
        <dbReference type="ARBA" id="ARBA00022475"/>
    </source>
</evidence>
<protein>
    <recommendedName>
        <fullName evidence="3">histidine kinase</fullName>
        <ecNumber evidence="3">2.7.13.3</ecNumber>
    </recommendedName>
</protein>
<gene>
    <name evidence="15" type="primary">hydH</name>
    <name evidence="15" type="ORF">Dpo_1c04010</name>
</gene>
<dbReference type="Pfam" id="PF00512">
    <property type="entry name" value="HisKA"/>
    <property type="match status" value="1"/>
</dbReference>
<dbReference type="PRINTS" id="PR00344">
    <property type="entry name" value="BCTRLSENSOR"/>
</dbReference>
<dbReference type="PANTHER" id="PTHR43065:SF10">
    <property type="entry name" value="PEROXIDE STRESS-ACTIVATED HISTIDINE KINASE MAK3"/>
    <property type="match status" value="1"/>
</dbReference>
<keyword evidence="12" id="KW-0902">Two-component regulatory system</keyword>
<dbReference type="InterPro" id="IPR029151">
    <property type="entry name" value="Sensor-like_sf"/>
</dbReference>
<dbReference type="PATRIC" id="fig|1286635.3.peg.423"/>
<keyword evidence="16" id="KW-1185">Reference proteome</keyword>
<dbReference type="InterPro" id="IPR036890">
    <property type="entry name" value="HATPase_C_sf"/>
</dbReference>
<reference evidence="15 16" key="1">
    <citation type="journal article" date="2013" name="Genome Announc.">
        <title>Draft Genome Sequence of Desulfotignum phosphitoxidans DSM 13687 Strain FiPS-3.</title>
        <authorList>
            <person name="Poehlein A."/>
            <person name="Daniel R."/>
            <person name="Simeonova D.D."/>
        </authorList>
    </citation>
    <scope>NUCLEOTIDE SEQUENCE [LARGE SCALE GENOMIC DNA]</scope>
    <source>
        <strain evidence="15 16">DSM 13687</strain>
    </source>
</reference>
<comment type="subcellular location">
    <subcellularLocation>
        <location evidence="2">Cell membrane</location>
        <topology evidence="2">Multi-pass membrane protein</topology>
    </subcellularLocation>
</comment>
<evidence type="ECO:0000259" key="14">
    <source>
        <dbReference type="PROSITE" id="PS50109"/>
    </source>
</evidence>
<evidence type="ECO:0000256" key="8">
    <source>
        <dbReference type="ARBA" id="ARBA00022741"/>
    </source>
</evidence>
<dbReference type="InterPro" id="IPR003594">
    <property type="entry name" value="HATPase_dom"/>
</dbReference>
<dbReference type="Pfam" id="PF02518">
    <property type="entry name" value="HATPase_c"/>
    <property type="match status" value="1"/>
</dbReference>
<accession>S0G307</accession>
<keyword evidence="13" id="KW-0472">Membrane</keyword>
<sequence length="490" mass="54679">MKKLSPRSLSSLISPLMLAGVILVLTPIFAVMTLDRMQKLKSHITDQQLAKGISLIRTFEAGTRTGMMTMHWGMRRIQDLLQETAFQPEVVHIMIVSAGGTILAHSDPDQVGQVLTDIPDMPDSEATKSPVFHRSLLKGKEKVFEVYKRFTPMESRFGGHPMRMMHGMQRTRRAGPFQDKESGMEKHDVLEAGAWILVGLSMDQMGRAQARLLRDAVGQGVMFFILGCAGVISLMVFQAYRTTKARLVSARALSEKLKKEVETTRHLAAIGKLAGGVAHEIRNPLSSIKGFATYFEKRYADHPEDQDTARIMVQEVERINRSVTQLLEFAKPMAVEKKQVGLRQVISHSLKLMAHDLEKKSIAVHTDIRSARSTFYTDPDRMNQILLNLYMNSLAAMDDGGTLTVTVVDVSPGRDLEIRVTDDGCGMDEHILSDIFDPYFTTRPDGTGLGLSIVHRLVETLGAEIRVESVKDQGTTFFIRLSAQKKENSK</sequence>
<dbReference type="SUPFAM" id="SSF47384">
    <property type="entry name" value="Homodimeric domain of signal transducing histidine kinase"/>
    <property type="match status" value="1"/>
</dbReference>
<keyword evidence="10" id="KW-0067">ATP-binding</keyword>
<organism evidence="15 16">
    <name type="scientific">Desulfotignum phosphitoxidans DSM 13687</name>
    <dbReference type="NCBI Taxonomy" id="1286635"/>
    <lineage>
        <taxon>Bacteria</taxon>
        <taxon>Pseudomonadati</taxon>
        <taxon>Thermodesulfobacteriota</taxon>
        <taxon>Desulfobacteria</taxon>
        <taxon>Desulfobacterales</taxon>
        <taxon>Desulfobacteraceae</taxon>
        <taxon>Desulfotignum</taxon>
    </lineage>
</organism>
<evidence type="ECO:0000256" key="11">
    <source>
        <dbReference type="ARBA" id="ARBA00022989"/>
    </source>
</evidence>
<feature type="domain" description="Histidine kinase" evidence="14">
    <location>
        <begin position="276"/>
        <end position="485"/>
    </location>
</feature>
<dbReference type="InterPro" id="IPR036097">
    <property type="entry name" value="HisK_dim/P_sf"/>
</dbReference>
<keyword evidence="11 13" id="KW-1133">Transmembrane helix</keyword>
<feature type="transmembrane region" description="Helical" evidence="13">
    <location>
        <begin position="12"/>
        <end position="34"/>
    </location>
</feature>
<dbReference type="PANTHER" id="PTHR43065">
    <property type="entry name" value="SENSOR HISTIDINE KINASE"/>
    <property type="match status" value="1"/>
</dbReference>
<evidence type="ECO:0000256" key="2">
    <source>
        <dbReference type="ARBA" id="ARBA00004651"/>
    </source>
</evidence>
<dbReference type="GO" id="GO:0005886">
    <property type="term" value="C:plasma membrane"/>
    <property type="evidence" value="ECO:0007669"/>
    <property type="project" value="UniProtKB-SubCell"/>
</dbReference>
<comment type="catalytic activity">
    <reaction evidence="1">
        <text>ATP + protein L-histidine = ADP + protein N-phospho-L-histidine.</text>
        <dbReference type="EC" id="2.7.13.3"/>
    </reaction>
</comment>
<dbReference type="AlphaFoldDB" id="S0G307"/>
<keyword evidence="7 13" id="KW-0812">Transmembrane</keyword>
<keyword evidence="8" id="KW-0547">Nucleotide-binding</keyword>
<keyword evidence="6 15" id="KW-0808">Transferase</keyword>
<evidence type="ECO:0000256" key="13">
    <source>
        <dbReference type="SAM" id="Phobius"/>
    </source>
</evidence>
<comment type="caution">
    <text evidence="15">The sequence shown here is derived from an EMBL/GenBank/DDBJ whole genome shotgun (WGS) entry which is preliminary data.</text>
</comment>
<evidence type="ECO:0000256" key="3">
    <source>
        <dbReference type="ARBA" id="ARBA00012438"/>
    </source>
</evidence>
<dbReference type="GO" id="GO:0000155">
    <property type="term" value="F:phosphorelay sensor kinase activity"/>
    <property type="evidence" value="ECO:0007669"/>
    <property type="project" value="InterPro"/>
</dbReference>
<feature type="transmembrane region" description="Helical" evidence="13">
    <location>
        <begin position="221"/>
        <end position="240"/>
    </location>
</feature>
<dbReference type="SUPFAM" id="SSF103190">
    <property type="entry name" value="Sensory domain-like"/>
    <property type="match status" value="1"/>
</dbReference>